<evidence type="ECO:0000256" key="1">
    <source>
        <dbReference type="SAM" id="MobiDB-lite"/>
    </source>
</evidence>
<accession>A0A8T3AAR5</accession>
<reference evidence="2" key="1">
    <citation type="journal article" date="2022" name="Front. Genet.">
        <title>Chromosome-Scale Assembly of the Dendrobium nobile Genome Provides Insights Into the Molecular Mechanism of the Biosynthesis of the Medicinal Active Ingredient of Dendrobium.</title>
        <authorList>
            <person name="Xu Q."/>
            <person name="Niu S.-C."/>
            <person name="Li K.-L."/>
            <person name="Zheng P.-J."/>
            <person name="Zhang X.-J."/>
            <person name="Jia Y."/>
            <person name="Liu Y."/>
            <person name="Niu Y.-X."/>
            <person name="Yu L.-H."/>
            <person name="Chen D.-F."/>
            <person name="Zhang G.-Q."/>
        </authorList>
    </citation>
    <scope>NUCLEOTIDE SEQUENCE</scope>
    <source>
        <tissue evidence="2">Leaf</tissue>
    </source>
</reference>
<evidence type="ECO:0000313" key="2">
    <source>
        <dbReference type="EMBL" id="KAI0493219.1"/>
    </source>
</evidence>
<feature type="region of interest" description="Disordered" evidence="1">
    <location>
        <begin position="1"/>
        <end position="53"/>
    </location>
</feature>
<proteinExistence type="predicted"/>
<comment type="caution">
    <text evidence="2">The sequence shown here is derived from an EMBL/GenBank/DDBJ whole genome shotgun (WGS) entry which is preliminary data.</text>
</comment>
<gene>
    <name evidence="2" type="ORF">KFK09_027495</name>
</gene>
<protein>
    <submittedName>
        <fullName evidence="2">Uncharacterized protein</fullName>
    </submittedName>
</protein>
<dbReference type="Proteomes" id="UP000829196">
    <property type="component" value="Unassembled WGS sequence"/>
</dbReference>
<name>A0A8T3AAR5_DENNO</name>
<dbReference type="AlphaFoldDB" id="A0A8T3AAR5"/>
<feature type="compositionally biased region" description="Polar residues" evidence="1">
    <location>
        <begin position="16"/>
        <end position="40"/>
    </location>
</feature>
<evidence type="ECO:0000313" key="3">
    <source>
        <dbReference type="Proteomes" id="UP000829196"/>
    </source>
</evidence>
<dbReference type="EMBL" id="JAGYWB010000018">
    <property type="protein sequence ID" value="KAI0493219.1"/>
    <property type="molecule type" value="Genomic_DNA"/>
</dbReference>
<sequence>MTGSGSFRRARKVTCRGSSSVEQTSRTSNNTSTPVHPDSSNADDHNNNEQSTS</sequence>
<keyword evidence="3" id="KW-1185">Reference proteome</keyword>
<organism evidence="2 3">
    <name type="scientific">Dendrobium nobile</name>
    <name type="common">Orchid</name>
    <dbReference type="NCBI Taxonomy" id="94219"/>
    <lineage>
        <taxon>Eukaryota</taxon>
        <taxon>Viridiplantae</taxon>
        <taxon>Streptophyta</taxon>
        <taxon>Embryophyta</taxon>
        <taxon>Tracheophyta</taxon>
        <taxon>Spermatophyta</taxon>
        <taxon>Magnoliopsida</taxon>
        <taxon>Liliopsida</taxon>
        <taxon>Asparagales</taxon>
        <taxon>Orchidaceae</taxon>
        <taxon>Epidendroideae</taxon>
        <taxon>Malaxideae</taxon>
        <taxon>Dendrobiinae</taxon>
        <taxon>Dendrobium</taxon>
    </lineage>
</organism>